<evidence type="ECO:0000256" key="2">
    <source>
        <dbReference type="ARBA" id="ARBA00022475"/>
    </source>
</evidence>
<feature type="domain" description="EamA" evidence="7">
    <location>
        <begin position="2"/>
        <end position="132"/>
    </location>
</feature>
<dbReference type="GO" id="GO:0005886">
    <property type="term" value="C:plasma membrane"/>
    <property type="evidence" value="ECO:0007669"/>
    <property type="project" value="UniProtKB-SubCell"/>
</dbReference>
<organism evidence="8 9">
    <name type="scientific">Helicobacter marmotae</name>
    <dbReference type="NCBI Taxonomy" id="152490"/>
    <lineage>
        <taxon>Bacteria</taxon>
        <taxon>Pseudomonadati</taxon>
        <taxon>Campylobacterota</taxon>
        <taxon>Epsilonproteobacteria</taxon>
        <taxon>Campylobacterales</taxon>
        <taxon>Helicobacteraceae</taxon>
        <taxon>Helicobacter</taxon>
    </lineage>
</organism>
<dbReference type="InterPro" id="IPR051258">
    <property type="entry name" value="Diverse_Substrate_Transporter"/>
</dbReference>
<feature type="transmembrane region" description="Helical" evidence="6">
    <location>
        <begin position="141"/>
        <end position="162"/>
    </location>
</feature>
<feature type="domain" description="EamA" evidence="7">
    <location>
        <begin position="144"/>
        <end position="288"/>
    </location>
</feature>
<dbReference type="SUPFAM" id="SSF103481">
    <property type="entry name" value="Multidrug resistance efflux transporter EmrE"/>
    <property type="match status" value="2"/>
</dbReference>
<evidence type="ECO:0000256" key="6">
    <source>
        <dbReference type="SAM" id="Phobius"/>
    </source>
</evidence>
<keyword evidence="9" id="KW-1185">Reference proteome</keyword>
<dbReference type="Pfam" id="PF00892">
    <property type="entry name" value="EamA"/>
    <property type="match status" value="2"/>
</dbReference>
<dbReference type="EMBL" id="NXLR01000012">
    <property type="protein sequence ID" value="RDU59437.1"/>
    <property type="molecule type" value="Genomic_DNA"/>
</dbReference>
<dbReference type="OrthoDB" id="4167046at2"/>
<feature type="transmembrane region" description="Helical" evidence="6">
    <location>
        <begin position="34"/>
        <end position="54"/>
    </location>
</feature>
<evidence type="ECO:0000256" key="1">
    <source>
        <dbReference type="ARBA" id="ARBA00004651"/>
    </source>
</evidence>
<evidence type="ECO:0000256" key="3">
    <source>
        <dbReference type="ARBA" id="ARBA00022692"/>
    </source>
</evidence>
<dbReference type="RefSeq" id="WP_104699628.1">
    <property type="nucleotide sequence ID" value="NZ_FZPP01000010.1"/>
</dbReference>
<name>A0A3D8I2X1_9HELI</name>
<evidence type="ECO:0000256" key="4">
    <source>
        <dbReference type="ARBA" id="ARBA00022989"/>
    </source>
</evidence>
<sequence length="291" mass="32090">MGHILAIFSVVVWGGTFSSTKALLDSFSPAEILFIRFFVAYIFLSLLCRSYIGFSGFKNEWLFVLAGGSGGCLYFLAENIALTYTTASNAALLVAINPLFTGLLCYLLYGKRLNMYFGVGFTLACVGIVLVVFRGDFSFEVYPLGDMLCIIAGLIWSCYTLLVGKISAYFSHTSSLAILKRIFFYAWLWSLPFALYSSPLLEEDLSVFYGRFFEWSNCINLIFLSLVASGLCYLAWNVSVKHLGELKASTYIYGVPVVGVGVACVALGEEINMYILIGGLLTLLGLFISQK</sequence>
<keyword evidence="3 6" id="KW-0812">Transmembrane</keyword>
<feature type="transmembrane region" description="Helical" evidence="6">
    <location>
        <begin position="182"/>
        <end position="201"/>
    </location>
</feature>
<accession>A0A3D8I2X1</accession>
<feature type="transmembrane region" description="Helical" evidence="6">
    <location>
        <begin position="90"/>
        <end position="109"/>
    </location>
</feature>
<reference evidence="8 9" key="1">
    <citation type="submission" date="2018-04" db="EMBL/GenBank/DDBJ databases">
        <title>Novel Campyloabacter and Helicobacter Species and Strains.</title>
        <authorList>
            <person name="Mannion A.J."/>
            <person name="Shen Z."/>
            <person name="Fox J.G."/>
        </authorList>
    </citation>
    <scope>NUCLEOTIDE SEQUENCE [LARGE SCALE GENOMIC DNA]</scope>
    <source>
        <strain evidence="8 9">MIT 98-6070</strain>
    </source>
</reference>
<feature type="transmembrane region" description="Helical" evidence="6">
    <location>
        <begin position="250"/>
        <end position="268"/>
    </location>
</feature>
<evidence type="ECO:0000313" key="8">
    <source>
        <dbReference type="EMBL" id="RDU59437.1"/>
    </source>
</evidence>
<comment type="subcellular location">
    <subcellularLocation>
        <location evidence="1">Cell membrane</location>
        <topology evidence="1">Multi-pass membrane protein</topology>
    </subcellularLocation>
</comment>
<evidence type="ECO:0000313" key="9">
    <source>
        <dbReference type="Proteomes" id="UP000256599"/>
    </source>
</evidence>
<keyword evidence="4 6" id="KW-1133">Transmembrane helix</keyword>
<evidence type="ECO:0000256" key="5">
    <source>
        <dbReference type="ARBA" id="ARBA00023136"/>
    </source>
</evidence>
<evidence type="ECO:0000259" key="7">
    <source>
        <dbReference type="Pfam" id="PF00892"/>
    </source>
</evidence>
<feature type="transmembrane region" description="Helical" evidence="6">
    <location>
        <begin position="274"/>
        <end position="290"/>
    </location>
</feature>
<dbReference type="Proteomes" id="UP000256599">
    <property type="component" value="Unassembled WGS sequence"/>
</dbReference>
<keyword evidence="2" id="KW-1003">Cell membrane</keyword>
<comment type="caution">
    <text evidence="8">The sequence shown here is derived from an EMBL/GenBank/DDBJ whole genome shotgun (WGS) entry which is preliminary data.</text>
</comment>
<dbReference type="PANTHER" id="PTHR42920:SF11">
    <property type="entry name" value="INNER MEMBRANE PROTEIN YTFF"/>
    <property type="match status" value="1"/>
</dbReference>
<dbReference type="InterPro" id="IPR000620">
    <property type="entry name" value="EamA_dom"/>
</dbReference>
<keyword evidence="5 6" id="KW-0472">Membrane</keyword>
<proteinExistence type="predicted"/>
<dbReference type="AlphaFoldDB" id="A0A3D8I2X1"/>
<gene>
    <name evidence="8" type="ORF">CQA63_06685</name>
</gene>
<feature type="transmembrane region" description="Helical" evidence="6">
    <location>
        <begin position="221"/>
        <end position="238"/>
    </location>
</feature>
<feature type="transmembrane region" description="Helical" evidence="6">
    <location>
        <begin position="116"/>
        <end position="135"/>
    </location>
</feature>
<dbReference type="InterPro" id="IPR037185">
    <property type="entry name" value="EmrE-like"/>
</dbReference>
<dbReference type="PANTHER" id="PTHR42920">
    <property type="entry name" value="OS03G0707200 PROTEIN-RELATED"/>
    <property type="match status" value="1"/>
</dbReference>
<feature type="transmembrane region" description="Helical" evidence="6">
    <location>
        <begin position="61"/>
        <end position="84"/>
    </location>
</feature>
<protein>
    <submittedName>
        <fullName evidence="8">EamA family transporter</fullName>
    </submittedName>
</protein>